<dbReference type="PANTHER" id="PTHR23099">
    <property type="entry name" value="TRANSCRIPTIONAL REGULATOR"/>
    <property type="match status" value="1"/>
</dbReference>
<feature type="domain" description="SprT-like" evidence="1">
    <location>
        <begin position="229"/>
        <end position="386"/>
    </location>
</feature>
<gene>
    <name evidence="2" type="ORF">mRhiFer1_007808</name>
</gene>
<dbReference type="GO" id="GO:0006974">
    <property type="term" value="P:DNA damage response"/>
    <property type="evidence" value="ECO:0007669"/>
    <property type="project" value="UniProtKB-ARBA"/>
</dbReference>
<evidence type="ECO:0000259" key="1">
    <source>
        <dbReference type="SMART" id="SM00731"/>
    </source>
</evidence>
<dbReference type="AlphaFoldDB" id="A0A7J8AUF6"/>
<sequence length="457" mass="51994">MDVSKEGPGQSKVKDDCCIIILDSSDEEFEPIEAGPSTQKKDVGCVVIDSDSDNEPLPEGKRAKVSKTYDILVLSDTDESSVIVIDDDSDMESPVIIEDGSCEEGQISSIKKEIEDFTISKHNASDDNGEQDVGEKLVNDPEAKLQISDTKMVTDEKVVAVAEQPRKRKCKGRNTCVTPAFGPSTKNLTVANHGNHENGNSNCNIPGCFFRDIEKSKMYSGKNFNKNKDELVQRIYILMNETVFNNKMPPKINVNWNKKMLRTAGMYRSHDPNNLNKNFGTIQISMKVCDSADRVRDTLIHELCHAATWLLHGIHDAHGKTWQYYARKSNMVHPELPMVTRCHNYKINYKIYYECVRCKYRLGRHTKSLDTNRFMCARCKGPLSLVPLTRKDGTPIRPHVRPFAKFVQQNYNIVQYLIPGIKHKQVMRTLSQEFLIMKQIQKLYGMYGPHPLLANRF</sequence>
<dbReference type="EMBL" id="JACAGC010000001">
    <property type="protein sequence ID" value="KAF6390227.1"/>
    <property type="molecule type" value="Genomic_DNA"/>
</dbReference>
<comment type="caution">
    <text evidence="2">The sequence shown here is derived from an EMBL/GenBank/DDBJ whole genome shotgun (WGS) entry which is preliminary data.</text>
</comment>
<dbReference type="SMART" id="SM00731">
    <property type="entry name" value="SprT"/>
    <property type="match status" value="1"/>
</dbReference>
<evidence type="ECO:0000313" key="2">
    <source>
        <dbReference type="EMBL" id="KAF6390227.1"/>
    </source>
</evidence>
<dbReference type="Pfam" id="PF10263">
    <property type="entry name" value="SprT-like"/>
    <property type="match status" value="1"/>
</dbReference>
<dbReference type="InterPro" id="IPR006640">
    <property type="entry name" value="SprT-like_domain"/>
</dbReference>
<proteinExistence type="predicted"/>
<reference evidence="2 3" key="1">
    <citation type="journal article" date="2020" name="Nature">
        <title>Six reference-quality genomes reveal evolution of bat adaptations.</title>
        <authorList>
            <person name="Jebb D."/>
            <person name="Huang Z."/>
            <person name="Pippel M."/>
            <person name="Hughes G.M."/>
            <person name="Lavrichenko K."/>
            <person name="Devanna P."/>
            <person name="Winkler S."/>
            <person name="Jermiin L.S."/>
            <person name="Skirmuntt E.C."/>
            <person name="Katzourakis A."/>
            <person name="Burkitt-Gray L."/>
            <person name="Ray D.A."/>
            <person name="Sullivan K.A.M."/>
            <person name="Roscito J.G."/>
            <person name="Kirilenko B.M."/>
            <person name="Davalos L.M."/>
            <person name="Corthals A.P."/>
            <person name="Power M.L."/>
            <person name="Jones G."/>
            <person name="Ransome R.D."/>
            <person name="Dechmann D.K.N."/>
            <person name="Locatelli A.G."/>
            <person name="Puechmaille S.J."/>
            <person name="Fedrigo O."/>
            <person name="Jarvis E.D."/>
            <person name="Hiller M."/>
            <person name="Vernes S.C."/>
            <person name="Myers E.W."/>
            <person name="Teeling E.C."/>
        </authorList>
    </citation>
    <scope>NUCLEOTIDE SEQUENCE [LARGE SCALE GENOMIC DNA]</scope>
    <source>
        <strain evidence="2">MRhiFer1</strain>
        <tissue evidence="2">Lung</tissue>
    </source>
</reference>
<dbReference type="GO" id="GO:0005634">
    <property type="term" value="C:nucleus"/>
    <property type="evidence" value="ECO:0007669"/>
    <property type="project" value="TreeGrafter"/>
</dbReference>
<protein>
    <recommendedName>
        <fullName evidence="1">SprT-like domain-containing protein</fullName>
    </recommendedName>
</protein>
<organism evidence="2 3">
    <name type="scientific">Rhinolophus ferrumequinum</name>
    <name type="common">Greater horseshoe bat</name>
    <dbReference type="NCBI Taxonomy" id="59479"/>
    <lineage>
        <taxon>Eukaryota</taxon>
        <taxon>Metazoa</taxon>
        <taxon>Chordata</taxon>
        <taxon>Craniata</taxon>
        <taxon>Vertebrata</taxon>
        <taxon>Euteleostomi</taxon>
        <taxon>Mammalia</taxon>
        <taxon>Eutheria</taxon>
        <taxon>Laurasiatheria</taxon>
        <taxon>Chiroptera</taxon>
        <taxon>Yinpterochiroptera</taxon>
        <taxon>Rhinolophoidea</taxon>
        <taxon>Rhinolophidae</taxon>
        <taxon>Rhinolophinae</taxon>
        <taxon>Rhinolophus</taxon>
    </lineage>
</organism>
<evidence type="ECO:0000313" key="3">
    <source>
        <dbReference type="Proteomes" id="UP000585614"/>
    </source>
</evidence>
<dbReference type="PANTHER" id="PTHR23099:SF0">
    <property type="entry name" value="GERM CELL NUCLEAR ACIDIC PROTEIN"/>
    <property type="match status" value="1"/>
</dbReference>
<accession>A0A7J8AUF6</accession>
<dbReference type="Proteomes" id="UP000585614">
    <property type="component" value="Unassembled WGS sequence"/>
</dbReference>
<name>A0A7J8AUF6_RHIFE</name>